<evidence type="ECO:0008006" key="3">
    <source>
        <dbReference type="Google" id="ProtNLM"/>
    </source>
</evidence>
<reference evidence="2" key="1">
    <citation type="journal article" date="2020" name="mSystems">
        <title>Genome- and Community-Level Interaction Insights into Carbon Utilization and Element Cycling Functions of Hydrothermarchaeota in Hydrothermal Sediment.</title>
        <authorList>
            <person name="Zhou Z."/>
            <person name="Liu Y."/>
            <person name="Xu W."/>
            <person name="Pan J."/>
            <person name="Luo Z.H."/>
            <person name="Li M."/>
        </authorList>
    </citation>
    <scope>NUCLEOTIDE SEQUENCE [LARGE SCALE GENOMIC DNA]</scope>
    <source>
        <strain evidence="2">HyVt-577</strain>
    </source>
</reference>
<gene>
    <name evidence="2" type="ORF">ENK44_14390</name>
</gene>
<sequence length="356" mass="40437">MKNILFFIVLLIVCSSSLANVGGRFYKYGIAGIIPDDSTTILNANTSISYQDSICTFKTIYKVSSAKSVFKGKFFGLNFSNIKINNKPYYYDSSQVVIMQGDSSIFNRNWVLENIPGQYKYKSIKVEIKTNPDSTFIISGNLHIKPASNWGLAGLQDMASIRHPFFGKINLTANEYSVVYLFAPIHSFANLQSVSSKFEGKNIILKNRRLHFKNSFQKHTYNSVAQNDYMSFTDSIPEAIEYRFSKNDRSLSLKHNYFSFGGPVGYIGKKSGKLFYEFGWEFAVNPFRLLSVLPSVNYSFSADRTYWNYGLRFLSMGYNAGILYNEKNGIDYSFGISLGMLGVEFRSKTFLLQLSI</sequence>
<keyword evidence="1" id="KW-0732">Signal</keyword>
<evidence type="ECO:0000313" key="2">
    <source>
        <dbReference type="EMBL" id="HGY56893.1"/>
    </source>
</evidence>
<name>A0A7V4U3B4_CALAY</name>
<feature type="chain" id="PRO_5031497818" description="Bacterial surface antigen (D15) domain-containing protein" evidence="1">
    <location>
        <begin position="20"/>
        <end position="356"/>
    </location>
</feature>
<protein>
    <recommendedName>
        <fullName evidence="3">Bacterial surface antigen (D15) domain-containing protein</fullName>
    </recommendedName>
</protein>
<proteinExistence type="predicted"/>
<organism evidence="2">
    <name type="scientific">Caldithrix abyssi</name>
    <dbReference type="NCBI Taxonomy" id="187145"/>
    <lineage>
        <taxon>Bacteria</taxon>
        <taxon>Pseudomonadati</taxon>
        <taxon>Calditrichota</taxon>
        <taxon>Calditrichia</taxon>
        <taxon>Calditrichales</taxon>
        <taxon>Calditrichaceae</taxon>
        <taxon>Caldithrix</taxon>
    </lineage>
</organism>
<dbReference type="AlphaFoldDB" id="A0A7V4U3B4"/>
<feature type="signal peptide" evidence="1">
    <location>
        <begin position="1"/>
        <end position="19"/>
    </location>
</feature>
<evidence type="ECO:0000256" key="1">
    <source>
        <dbReference type="SAM" id="SignalP"/>
    </source>
</evidence>
<dbReference type="Proteomes" id="UP000885779">
    <property type="component" value="Unassembled WGS sequence"/>
</dbReference>
<comment type="caution">
    <text evidence="2">The sequence shown here is derived from an EMBL/GenBank/DDBJ whole genome shotgun (WGS) entry which is preliminary data.</text>
</comment>
<accession>A0A7V4U3B4</accession>
<dbReference type="EMBL" id="DRQG01000138">
    <property type="protein sequence ID" value="HGY56893.1"/>
    <property type="molecule type" value="Genomic_DNA"/>
</dbReference>